<comment type="caution">
    <text evidence="1">The sequence shown here is derived from an EMBL/GenBank/DDBJ whole genome shotgun (WGS) entry which is preliminary data.</text>
</comment>
<gene>
    <name evidence="1" type="ORF">GCM10022226_82810</name>
</gene>
<name>A0ABP7JKF4_9ACTN</name>
<evidence type="ECO:0000313" key="1">
    <source>
        <dbReference type="EMBL" id="GAA3846634.1"/>
    </source>
</evidence>
<reference evidence="2" key="1">
    <citation type="journal article" date="2019" name="Int. J. Syst. Evol. Microbiol.">
        <title>The Global Catalogue of Microorganisms (GCM) 10K type strain sequencing project: providing services to taxonomists for standard genome sequencing and annotation.</title>
        <authorList>
            <consortium name="The Broad Institute Genomics Platform"/>
            <consortium name="The Broad Institute Genome Sequencing Center for Infectious Disease"/>
            <person name="Wu L."/>
            <person name="Ma J."/>
        </authorList>
    </citation>
    <scope>NUCLEOTIDE SEQUENCE [LARGE SCALE GENOMIC DNA]</scope>
    <source>
        <strain evidence="2">JCM 16908</strain>
    </source>
</reference>
<keyword evidence="2" id="KW-1185">Reference proteome</keyword>
<accession>A0ABP7JKF4</accession>
<dbReference type="EMBL" id="BAAAZR010000063">
    <property type="protein sequence ID" value="GAA3846634.1"/>
    <property type="molecule type" value="Genomic_DNA"/>
</dbReference>
<sequence>MGAASPARNAAAPVMTVVATDPRAPTSQTPTSISFSFHEPAADWPASCDNRGVRTIADARNTTYGMFRAERITW</sequence>
<organism evidence="1 2">
    <name type="scientific">Sphaerisporangium flaviroseum</name>
    <dbReference type="NCBI Taxonomy" id="509199"/>
    <lineage>
        <taxon>Bacteria</taxon>
        <taxon>Bacillati</taxon>
        <taxon>Actinomycetota</taxon>
        <taxon>Actinomycetes</taxon>
        <taxon>Streptosporangiales</taxon>
        <taxon>Streptosporangiaceae</taxon>
        <taxon>Sphaerisporangium</taxon>
    </lineage>
</organism>
<evidence type="ECO:0000313" key="2">
    <source>
        <dbReference type="Proteomes" id="UP001500888"/>
    </source>
</evidence>
<protein>
    <submittedName>
        <fullName evidence="1">Uncharacterized protein</fullName>
    </submittedName>
</protein>
<dbReference type="Proteomes" id="UP001500888">
    <property type="component" value="Unassembled WGS sequence"/>
</dbReference>
<proteinExistence type="predicted"/>